<protein>
    <submittedName>
        <fullName evidence="2">Uncharacterized protein</fullName>
    </submittedName>
</protein>
<reference evidence="2" key="1">
    <citation type="submission" date="2022-11" db="UniProtKB">
        <authorList>
            <consortium name="WormBaseParasite"/>
        </authorList>
    </citation>
    <scope>IDENTIFICATION</scope>
</reference>
<accession>A0AC35GKV0</accession>
<evidence type="ECO:0000313" key="2">
    <source>
        <dbReference type="WBParaSite" id="PS1159_v2.g6418.t1"/>
    </source>
</evidence>
<proteinExistence type="predicted"/>
<organism evidence="1 2">
    <name type="scientific">Panagrolaimus sp. PS1159</name>
    <dbReference type="NCBI Taxonomy" id="55785"/>
    <lineage>
        <taxon>Eukaryota</taxon>
        <taxon>Metazoa</taxon>
        <taxon>Ecdysozoa</taxon>
        <taxon>Nematoda</taxon>
        <taxon>Chromadorea</taxon>
        <taxon>Rhabditida</taxon>
        <taxon>Tylenchina</taxon>
        <taxon>Panagrolaimomorpha</taxon>
        <taxon>Panagrolaimoidea</taxon>
        <taxon>Panagrolaimidae</taxon>
        <taxon>Panagrolaimus</taxon>
    </lineage>
</organism>
<name>A0AC35GKV0_9BILA</name>
<sequence length="451" mass="51097">MHWMVVAVFLCFVLFFGNEIYGSSVGNNGGDDNGGDGSCDLQEFFNVTKRKKFVEVKKNYYRFNNLGFLFVGEEPLLFWLKVDLQFALTLQFPPSAWKSQKDVKVFLVPYGKESCLKEFVMPQTSILQGEFVDISECQCQPFDQNGDTYIPFKVWTENGLAVIKFEQDGTRMDVYFFEKQKEKLITKKCSNSIFLFDNYRTLDYTDFLTPPKQNNGTDLIEAMNETVPFYNLNGTDFVSLTNSITVFWLKIKDSEPDHFLMIETENNEMIQKTFQMGLEANGHAPQKVVETLSNGVKISLKNELCVPDIYNFLGFVRYIITVDETGLLKASFYESKTGENKKLYYLEEEKTGVPIVAVNETNFEKFLLELTTTTSTTTTTTTTVTTTTPATTASTTFENRKTNATTEVPAAPVTKEDDDTATSSLSYIIPIIVVLLLALLLLIGLIIFIVI</sequence>
<dbReference type="Proteomes" id="UP000887580">
    <property type="component" value="Unplaced"/>
</dbReference>
<dbReference type="WBParaSite" id="PS1159_v2.g6418.t1">
    <property type="protein sequence ID" value="PS1159_v2.g6418.t1"/>
    <property type="gene ID" value="PS1159_v2.g6418"/>
</dbReference>
<evidence type="ECO:0000313" key="1">
    <source>
        <dbReference type="Proteomes" id="UP000887580"/>
    </source>
</evidence>